<keyword evidence="2" id="KW-1185">Reference proteome</keyword>
<dbReference type="PANTHER" id="PTHR31545:SF4">
    <property type="entry name" value="SPEEDY PROTEIN A"/>
    <property type="match status" value="1"/>
</dbReference>
<sequence length="99" mass="10958">MAIAPTHYIWQRERSVQHSGALRSYNDQVQLPRGPSATPTECLLCGKKGRFVRLGLSSSSSSTDTLEMMDLHLSQNSQDTLSTKKMLIDSPSYKAQGMV</sequence>
<dbReference type="Proteomes" id="UP000197619">
    <property type="component" value="Unassembled WGS sequence"/>
</dbReference>
<gene>
    <name evidence="1" type="primary">SPDYA_1</name>
    <name evidence="1" type="ORF">RLOC_00014938</name>
</gene>
<dbReference type="AlphaFoldDB" id="A0A218UKV2"/>
<dbReference type="PANTHER" id="PTHR31545">
    <property type="entry name" value="SEEDY PROTEIN A/C FAMILY MEMBER"/>
    <property type="match status" value="1"/>
</dbReference>
<evidence type="ECO:0000313" key="2">
    <source>
        <dbReference type="Proteomes" id="UP000197619"/>
    </source>
</evidence>
<proteinExistence type="predicted"/>
<organism evidence="1 2">
    <name type="scientific">Lonchura striata</name>
    <name type="common">white-rumped munia</name>
    <dbReference type="NCBI Taxonomy" id="40157"/>
    <lineage>
        <taxon>Eukaryota</taxon>
        <taxon>Metazoa</taxon>
        <taxon>Chordata</taxon>
        <taxon>Craniata</taxon>
        <taxon>Vertebrata</taxon>
        <taxon>Euteleostomi</taxon>
        <taxon>Archelosauria</taxon>
        <taxon>Archosauria</taxon>
        <taxon>Dinosauria</taxon>
        <taxon>Saurischia</taxon>
        <taxon>Theropoda</taxon>
        <taxon>Coelurosauria</taxon>
        <taxon>Aves</taxon>
        <taxon>Neognathae</taxon>
        <taxon>Neoaves</taxon>
        <taxon>Telluraves</taxon>
        <taxon>Australaves</taxon>
        <taxon>Passeriformes</taxon>
        <taxon>Passeroidea</taxon>
        <taxon>Estrildidae</taxon>
        <taxon>Estrildinae</taxon>
        <taxon>Lonchura</taxon>
    </lineage>
</organism>
<comment type="caution">
    <text evidence="1">The sequence shown here is derived from an EMBL/GenBank/DDBJ whole genome shotgun (WGS) entry which is preliminary data.</text>
</comment>
<dbReference type="EMBL" id="MUZQ01000248">
    <property type="protein sequence ID" value="OWK54181.1"/>
    <property type="molecule type" value="Genomic_DNA"/>
</dbReference>
<dbReference type="GO" id="GO:0019901">
    <property type="term" value="F:protein kinase binding"/>
    <property type="evidence" value="ECO:0007669"/>
    <property type="project" value="TreeGrafter"/>
</dbReference>
<evidence type="ECO:0000313" key="1">
    <source>
        <dbReference type="EMBL" id="OWK54181.1"/>
    </source>
</evidence>
<name>A0A218UKV2_9PASE</name>
<reference evidence="1" key="1">
    <citation type="submission" date="2017-05" db="EMBL/GenBank/DDBJ databases">
        <title>Genome of assembly of the Bengalese finch, Lonchura striata domestica.</title>
        <authorList>
            <person name="Colquitt B.M."/>
            <person name="Brainard M.S."/>
        </authorList>
    </citation>
    <scope>NUCLEOTIDE SEQUENCE [LARGE SCALE GENOMIC DNA]</scope>
    <source>
        <strain evidence="1">White83orange57</strain>
    </source>
</reference>
<accession>A0A218UKV2</accession>
<dbReference type="InterPro" id="IPR052316">
    <property type="entry name" value="Speedy-Ringo_regulator"/>
</dbReference>
<dbReference type="STRING" id="299123.ENSLSDP00000019543"/>
<protein>
    <submittedName>
        <fullName evidence="1">Speedy protein A</fullName>
    </submittedName>
</protein>